<proteinExistence type="predicted"/>
<dbReference type="RefSeq" id="WP_259530053.1">
    <property type="nucleotide sequence ID" value="NZ_JANLCK010000008.1"/>
</dbReference>
<feature type="domain" description="Amidohydrolase-related" evidence="2">
    <location>
        <begin position="62"/>
        <end position="416"/>
    </location>
</feature>
<evidence type="ECO:0000313" key="3">
    <source>
        <dbReference type="EMBL" id="MCS5727083.1"/>
    </source>
</evidence>
<dbReference type="Proteomes" id="UP001165587">
    <property type="component" value="Unassembled WGS sequence"/>
</dbReference>
<dbReference type="InterPro" id="IPR032466">
    <property type="entry name" value="Metal_Hydrolase"/>
</dbReference>
<accession>A0AA41XJ96</accession>
<dbReference type="GO" id="GO:0016810">
    <property type="term" value="F:hydrolase activity, acting on carbon-nitrogen (but not peptide) bonds"/>
    <property type="evidence" value="ECO:0007669"/>
    <property type="project" value="InterPro"/>
</dbReference>
<dbReference type="Pfam" id="PF01979">
    <property type="entry name" value="Amidohydro_1"/>
    <property type="match status" value="1"/>
</dbReference>
<reference evidence="3" key="1">
    <citation type="submission" date="2022-08" db="EMBL/GenBank/DDBJ databases">
        <authorList>
            <person name="Deng Y."/>
            <person name="Han X.-F."/>
            <person name="Zhang Y.-Q."/>
        </authorList>
    </citation>
    <scope>NUCLEOTIDE SEQUENCE</scope>
    <source>
        <strain evidence="3">CPCC 203407</strain>
    </source>
</reference>
<dbReference type="InterPro" id="IPR011059">
    <property type="entry name" value="Metal-dep_hydrolase_composite"/>
</dbReference>
<sequence length="486" mass="52610">MSSTPTPDQPIVFRNGIVLTMDDAHTVIPNGDVLVIDGKIADVGVGLAAPDGAFEIDAKGGILLPGMVDTHRHMWQSAMRGYGADWTLTQYFVWYYLEHGMKFRPQDVAAGNLISALDAVESGVTTSVDWSHGLRTPEHGEAALEALADSPGRFVLAYGNLAAAPWEWTQDPEVRRLVERARDDSRLFGAQLAFDVPAAEEEFLEKAAFEAARDLGVGVTTHVGVWGATNDNGVRRMYENKVMDPGTVYVHAASLNDESYQMIAGTGGTVSLSTESEQTCGQGYPPAHALRRHGIQASLSVDTSVWFSADMFAAMRSTIGADRSLEHLLAHEKNETVTHAVLRVEDVVDWATRGGAKALGKWDQIGSLEKGKLADIVLIKNDDSPTMTPILNPYGHVVYQAGRGDVHTVLVGGKAVKFDGKLTGGDLPSVRAKLEDTVSYLQGELGDDTWKSGMNPEIPEVEILTNPYQYLKDEADQPAAAHAHKH</sequence>
<keyword evidence="1" id="KW-0378">Hydrolase</keyword>
<organism evidence="3 4">
    <name type="scientific">Herbiconiux oxytropis</name>
    <dbReference type="NCBI Taxonomy" id="2970915"/>
    <lineage>
        <taxon>Bacteria</taxon>
        <taxon>Bacillati</taxon>
        <taxon>Actinomycetota</taxon>
        <taxon>Actinomycetes</taxon>
        <taxon>Micrococcales</taxon>
        <taxon>Microbacteriaceae</taxon>
        <taxon>Herbiconiux</taxon>
    </lineage>
</organism>
<dbReference type="SUPFAM" id="SSF51556">
    <property type="entry name" value="Metallo-dependent hydrolases"/>
    <property type="match status" value="1"/>
</dbReference>
<gene>
    <name evidence="3" type="ORF">N1028_14380</name>
</gene>
<dbReference type="InterPro" id="IPR050287">
    <property type="entry name" value="MTA/SAH_deaminase"/>
</dbReference>
<dbReference type="AlphaFoldDB" id="A0AA41XJ96"/>
<dbReference type="SUPFAM" id="SSF51338">
    <property type="entry name" value="Composite domain of metallo-dependent hydrolases"/>
    <property type="match status" value="1"/>
</dbReference>
<comment type="caution">
    <text evidence="3">The sequence shown here is derived from an EMBL/GenBank/DDBJ whole genome shotgun (WGS) entry which is preliminary data.</text>
</comment>
<evidence type="ECO:0000313" key="4">
    <source>
        <dbReference type="Proteomes" id="UP001165587"/>
    </source>
</evidence>
<name>A0AA41XJ96_9MICO</name>
<dbReference type="PANTHER" id="PTHR43794">
    <property type="entry name" value="AMINOHYDROLASE SSNA-RELATED"/>
    <property type="match status" value="1"/>
</dbReference>
<dbReference type="InterPro" id="IPR006680">
    <property type="entry name" value="Amidohydro-rel"/>
</dbReference>
<keyword evidence="4" id="KW-1185">Reference proteome</keyword>
<evidence type="ECO:0000259" key="2">
    <source>
        <dbReference type="Pfam" id="PF01979"/>
    </source>
</evidence>
<protein>
    <submittedName>
        <fullName evidence="3">Amidohydrolase family protein</fullName>
    </submittedName>
</protein>
<dbReference type="EMBL" id="JANLCK010000008">
    <property type="protein sequence ID" value="MCS5727083.1"/>
    <property type="molecule type" value="Genomic_DNA"/>
</dbReference>
<dbReference type="Gene3D" id="3.20.20.140">
    <property type="entry name" value="Metal-dependent hydrolases"/>
    <property type="match status" value="1"/>
</dbReference>
<dbReference type="Gene3D" id="2.30.40.10">
    <property type="entry name" value="Urease, subunit C, domain 1"/>
    <property type="match status" value="1"/>
</dbReference>
<dbReference type="PANTHER" id="PTHR43794:SF11">
    <property type="entry name" value="AMIDOHYDROLASE-RELATED DOMAIN-CONTAINING PROTEIN"/>
    <property type="match status" value="1"/>
</dbReference>
<evidence type="ECO:0000256" key="1">
    <source>
        <dbReference type="ARBA" id="ARBA00022801"/>
    </source>
</evidence>